<evidence type="ECO:0000313" key="3">
    <source>
        <dbReference type="Proteomes" id="UP000076798"/>
    </source>
</evidence>
<dbReference type="Proteomes" id="UP000076798">
    <property type="component" value="Unassembled WGS sequence"/>
</dbReference>
<evidence type="ECO:0000313" key="2">
    <source>
        <dbReference type="EMBL" id="KZT44261.1"/>
    </source>
</evidence>
<feature type="region of interest" description="Disordered" evidence="1">
    <location>
        <begin position="547"/>
        <end position="575"/>
    </location>
</feature>
<dbReference type="OrthoDB" id="3214991at2759"/>
<organism evidence="2 3">
    <name type="scientific">Sistotremastrum suecicum HHB10207 ss-3</name>
    <dbReference type="NCBI Taxonomy" id="1314776"/>
    <lineage>
        <taxon>Eukaryota</taxon>
        <taxon>Fungi</taxon>
        <taxon>Dikarya</taxon>
        <taxon>Basidiomycota</taxon>
        <taxon>Agaricomycotina</taxon>
        <taxon>Agaricomycetes</taxon>
        <taxon>Sistotremastrales</taxon>
        <taxon>Sistotremastraceae</taxon>
        <taxon>Sistotremastrum</taxon>
    </lineage>
</organism>
<reference evidence="2 3" key="1">
    <citation type="journal article" date="2016" name="Mol. Biol. Evol.">
        <title>Comparative Genomics of Early-Diverging Mushroom-Forming Fungi Provides Insights into the Origins of Lignocellulose Decay Capabilities.</title>
        <authorList>
            <person name="Nagy L.G."/>
            <person name="Riley R."/>
            <person name="Tritt A."/>
            <person name="Adam C."/>
            <person name="Daum C."/>
            <person name="Floudas D."/>
            <person name="Sun H."/>
            <person name="Yadav J.S."/>
            <person name="Pangilinan J."/>
            <person name="Larsson K.H."/>
            <person name="Matsuura K."/>
            <person name="Barry K."/>
            <person name="Labutti K."/>
            <person name="Kuo R."/>
            <person name="Ohm R.A."/>
            <person name="Bhattacharya S.S."/>
            <person name="Shirouzu T."/>
            <person name="Yoshinaga Y."/>
            <person name="Martin F.M."/>
            <person name="Grigoriev I.V."/>
            <person name="Hibbett D.S."/>
        </authorList>
    </citation>
    <scope>NUCLEOTIDE SEQUENCE [LARGE SCALE GENOMIC DNA]</scope>
    <source>
        <strain evidence="2 3">HHB10207 ss-3</strain>
    </source>
</reference>
<dbReference type="AlphaFoldDB" id="A0A166J0Q1"/>
<evidence type="ECO:0000256" key="1">
    <source>
        <dbReference type="SAM" id="MobiDB-lite"/>
    </source>
</evidence>
<dbReference type="EMBL" id="KV428005">
    <property type="protein sequence ID" value="KZT44261.1"/>
    <property type="molecule type" value="Genomic_DNA"/>
</dbReference>
<gene>
    <name evidence="2" type="ORF">SISSUDRAFT_1057231</name>
</gene>
<name>A0A166J0Q1_9AGAM</name>
<sequence>MSEKRHFMLTNAESSFGQGVEREAIYQALILAQKPFPRFAVNMEDNRCSLFLAYPQDLDGIPADRRQELMIIGVLCALSLIHLGTPGPYGPVLLQVALNSGNLHSLTPSFIERFHPHLANRLREWDAIGPAGAVTSFQNDFVAHHNCTAAAYSATTLSARTEESHKRIKRDMLCLRTLGLGLIHHAEFKAFCNGLSLPLSNGFSWFDVVHSLPGGSEAFFKTIFDSPSAEKIGSHLQFWHLCYRKRYGGRTIAEILSQFLAGSGIPCPQMLEAFAVNSALKRDLVQFHEIESKDYRAWLFCYAVVGRPSYPGGDKMQIHLYSGDHANFGASRGNLETALGYANIKSHQDLFWDLREQCAEVQVTEVVRLCKVYVTKEMGLGNTVQYKLKTLAGKYDLFRAECKGIDWIQLILKATYCRSRRVDGPIIIVPTTVLAGIPAWVPVLGKYGYILVGGLSPPSAETAPISADTSARNTQVLDSPTTQKSGYIVIRHPIQVPNDGIGYAPPPPPKILIPDNRDSTQFTQTTLASTEAFVLDERTDRSIQYWPTPNEEQPEQAIPSAHPTESAKSAKSTVPSMSTVPFPTHLVACVTLPNITQSLIDVRLLKSELRANPSSVSYFLQKVSVG</sequence>
<protein>
    <submittedName>
        <fullName evidence="2">Uncharacterized protein</fullName>
    </submittedName>
</protein>
<accession>A0A166J0Q1</accession>
<proteinExistence type="predicted"/>
<feature type="compositionally biased region" description="Polar residues" evidence="1">
    <location>
        <begin position="566"/>
        <end position="575"/>
    </location>
</feature>
<keyword evidence="3" id="KW-1185">Reference proteome</keyword>